<gene>
    <name evidence="5" type="ORF">GDO78_021531</name>
</gene>
<protein>
    <recommendedName>
        <fullName evidence="4">JmjC domain-containing protein</fullName>
    </recommendedName>
</protein>
<evidence type="ECO:0000313" key="5">
    <source>
        <dbReference type="EMBL" id="KAG9468968.1"/>
    </source>
</evidence>
<dbReference type="Gene3D" id="2.60.120.650">
    <property type="entry name" value="Cupin"/>
    <property type="match status" value="1"/>
</dbReference>
<dbReference type="AlphaFoldDB" id="A0A8J6EGV9"/>
<keyword evidence="6" id="KW-1185">Reference proteome</keyword>
<dbReference type="PANTHER" id="PTHR12461:SF43">
    <property type="entry name" value="HSPB1-ASSOCIATED PROTEIN 1"/>
    <property type="match status" value="1"/>
</dbReference>
<dbReference type="EMBL" id="WNTK01000663">
    <property type="protein sequence ID" value="KAG9468968.1"/>
    <property type="molecule type" value="Genomic_DNA"/>
</dbReference>
<accession>A0A8J6EGV9</accession>
<reference evidence="5" key="1">
    <citation type="thesis" date="2020" institute="ProQuest LLC" country="789 East Eisenhower Parkway, Ann Arbor, MI, USA">
        <title>Comparative Genomics and Chromosome Evolution.</title>
        <authorList>
            <person name="Mudd A.B."/>
        </authorList>
    </citation>
    <scope>NUCLEOTIDE SEQUENCE</scope>
    <source>
        <strain evidence="5">HN-11 Male</strain>
        <tissue evidence="5">Kidney and liver</tissue>
    </source>
</reference>
<dbReference type="InterPro" id="IPR041667">
    <property type="entry name" value="Cupin_8"/>
</dbReference>
<dbReference type="PROSITE" id="PS51184">
    <property type="entry name" value="JMJC"/>
    <property type="match status" value="1"/>
</dbReference>
<comment type="subcellular location">
    <subcellularLocation>
        <location evidence="1">Cytoplasm</location>
    </subcellularLocation>
</comment>
<dbReference type="SUPFAM" id="SSF51197">
    <property type="entry name" value="Clavaminate synthase-like"/>
    <property type="match status" value="1"/>
</dbReference>
<proteinExistence type="predicted"/>
<dbReference type="InterPro" id="IPR003347">
    <property type="entry name" value="JmjC_dom"/>
</dbReference>
<feature type="domain" description="JmjC" evidence="4">
    <location>
        <begin position="81"/>
        <end position="241"/>
    </location>
</feature>
<sequence>MTDDWPASRWTLAHLSDALQERTLRFRIGTRNVNAEPQFETSCDYINGSLRQFQDWVSGNLQDASGPFSQYDRSESWAYADYKYLALLFKDQPEMLQEVSWADFGFPGRDGRDSTLWIGSRGANTPCHIDSYGCNLVLQVQGRKKWLLFPPEDTAFLYPTRIPYEESSIFSKVNVVNPERWRHPAFSSARPHVVTLHPGQVLLVPRRWWHYVESVDDVTVSINSWLELDSDHEARVEEAITRMVVCAFKSAEGAGSSGDWLNPTE</sequence>
<comment type="caution">
    <text evidence="5">The sequence shown here is derived from an EMBL/GenBank/DDBJ whole genome shotgun (WGS) entry which is preliminary data.</text>
</comment>
<keyword evidence="2" id="KW-0963">Cytoplasm</keyword>
<dbReference type="OrthoDB" id="47172at2759"/>
<evidence type="ECO:0000256" key="3">
    <source>
        <dbReference type="ARBA" id="ARBA00037342"/>
    </source>
</evidence>
<organism evidence="5 6">
    <name type="scientific">Eleutherodactylus coqui</name>
    <name type="common">Puerto Rican coqui</name>
    <dbReference type="NCBI Taxonomy" id="57060"/>
    <lineage>
        <taxon>Eukaryota</taxon>
        <taxon>Metazoa</taxon>
        <taxon>Chordata</taxon>
        <taxon>Craniata</taxon>
        <taxon>Vertebrata</taxon>
        <taxon>Euteleostomi</taxon>
        <taxon>Amphibia</taxon>
        <taxon>Batrachia</taxon>
        <taxon>Anura</taxon>
        <taxon>Neobatrachia</taxon>
        <taxon>Hyloidea</taxon>
        <taxon>Eleutherodactylidae</taxon>
        <taxon>Eleutherodactylinae</taxon>
        <taxon>Eleutherodactylus</taxon>
        <taxon>Eleutherodactylus</taxon>
    </lineage>
</organism>
<evidence type="ECO:0000256" key="2">
    <source>
        <dbReference type="ARBA" id="ARBA00022490"/>
    </source>
</evidence>
<dbReference type="SMART" id="SM00558">
    <property type="entry name" value="JmjC"/>
    <property type="match status" value="1"/>
</dbReference>
<feature type="non-terminal residue" evidence="5">
    <location>
        <position position="265"/>
    </location>
</feature>
<comment type="function">
    <text evidence="3">May play a role in cellular stress response.</text>
</comment>
<dbReference type="Pfam" id="PF13621">
    <property type="entry name" value="Cupin_8"/>
    <property type="match status" value="1"/>
</dbReference>
<evidence type="ECO:0000259" key="4">
    <source>
        <dbReference type="PROSITE" id="PS51184"/>
    </source>
</evidence>
<name>A0A8J6EGV9_ELECQ</name>
<evidence type="ECO:0000256" key="1">
    <source>
        <dbReference type="ARBA" id="ARBA00004496"/>
    </source>
</evidence>
<dbReference type="FunFam" id="2.60.120.650:FF:000018">
    <property type="entry name" value="HSPB1-associated protein 1 homolog"/>
    <property type="match status" value="1"/>
</dbReference>
<evidence type="ECO:0000313" key="6">
    <source>
        <dbReference type="Proteomes" id="UP000770717"/>
    </source>
</evidence>
<dbReference type="Proteomes" id="UP000770717">
    <property type="component" value="Unassembled WGS sequence"/>
</dbReference>
<dbReference type="GO" id="GO:0005737">
    <property type="term" value="C:cytoplasm"/>
    <property type="evidence" value="ECO:0007669"/>
    <property type="project" value="UniProtKB-SubCell"/>
</dbReference>
<dbReference type="PANTHER" id="PTHR12461">
    <property type="entry name" value="HYPOXIA-INDUCIBLE FACTOR 1 ALPHA INHIBITOR-RELATED"/>
    <property type="match status" value="1"/>
</dbReference>